<protein>
    <submittedName>
        <fullName evidence="2">Peptidase C14 caspase catalytic subunit p20</fullName>
    </submittedName>
</protein>
<dbReference type="KEGG" id="rlg:Rleg_5450"/>
<name>C6B8N4_RHILS</name>
<dbReference type="InterPro" id="IPR052039">
    <property type="entry name" value="Caspase-related_regulators"/>
</dbReference>
<dbReference type="PANTHER" id="PTHR22576:SF37">
    <property type="entry name" value="MUCOSA-ASSOCIATED LYMPHOID TISSUE LYMPHOMA TRANSLOCATION PROTEIN 1"/>
    <property type="match status" value="1"/>
</dbReference>
<evidence type="ECO:0000259" key="1">
    <source>
        <dbReference type="Pfam" id="PF00656"/>
    </source>
</evidence>
<dbReference type="Proteomes" id="UP000002256">
    <property type="component" value="Plasmid pR132503"/>
</dbReference>
<reference evidence="2 3" key="1">
    <citation type="journal article" date="2010" name="Stand. Genomic Sci.">
        <title>Complete genome sequence of Rhizobium leguminosarum bv. trifolii strain WSM1325, an effective microsymbiont of annual Mediterranean clovers.</title>
        <authorList>
            <person name="Reeve W."/>
            <person name="O'Hara G."/>
            <person name="Chain P."/>
            <person name="Ardley J."/>
            <person name="Brau L."/>
            <person name="Nandesena K."/>
            <person name="Tiwari R."/>
            <person name="Copeland A."/>
            <person name="Nolan M."/>
            <person name="Han C."/>
            <person name="Brettin T."/>
            <person name="Land M."/>
            <person name="Ovchinikova G."/>
            <person name="Ivanova N."/>
            <person name="Mavromatis K."/>
            <person name="Markowitz V."/>
            <person name="Kyrpides N."/>
            <person name="Melino V."/>
            <person name="Denton M."/>
            <person name="Yates R."/>
            <person name="Howieson J."/>
        </authorList>
    </citation>
    <scope>NUCLEOTIDE SEQUENCE [LARGE SCALE GENOMIC DNA]</scope>
    <source>
        <strain evidence="3">WSM1325</strain>
        <plasmid evidence="3">Plasmid pR132503</plasmid>
    </source>
</reference>
<dbReference type="Pfam" id="PF00656">
    <property type="entry name" value="Peptidase_C14"/>
    <property type="match status" value="1"/>
</dbReference>
<proteinExistence type="predicted"/>
<dbReference type="GO" id="GO:0004197">
    <property type="term" value="F:cysteine-type endopeptidase activity"/>
    <property type="evidence" value="ECO:0007669"/>
    <property type="project" value="InterPro"/>
</dbReference>
<dbReference type="InterPro" id="IPR029030">
    <property type="entry name" value="Caspase-like_dom_sf"/>
</dbReference>
<dbReference type="OrthoDB" id="9816009at2"/>
<organism evidence="2 3">
    <name type="scientific">Rhizobium leguminosarum bv. trifolii (strain WSM1325)</name>
    <dbReference type="NCBI Taxonomy" id="395491"/>
    <lineage>
        <taxon>Bacteria</taxon>
        <taxon>Pseudomonadati</taxon>
        <taxon>Pseudomonadota</taxon>
        <taxon>Alphaproteobacteria</taxon>
        <taxon>Hyphomicrobiales</taxon>
        <taxon>Rhizobiaceae</taxon>
        <taxon>Rhizobium/Agrobacterium group</taxon>
        <taxon>Rhizobium</taxon>
    </lineage>
</organism>
<evidence type="ECO:0000313" key="2">
    <source>
        <dbReference type="EMBL" id="ACS60272.1"/>
    </source>
</evidence>
<gene>
    <name evidence="2" type="ordered locus">Rleg_5450</name>
</gene>
<dbReference type="Gene3D" id="3.40.50.1460">
    <property type="match status" value="1"/>
</dbReference>
<dbReference type="GO" id="GO:0006508">
    <property type="term" value="P:proteolysis"/>
    <property type="evidence" value="ECO:0007669"/>
    <property type="project" value="InterPro"/>
</dbReference>
<feature type="domain" description="Peptidase C14 caspase" evidence="1">
    <location>
        <begin position="58"/>
        <end position="258"/>
    </location>
</feature>
<sequence length="652" mass="71624">MTLRNLENFRGQCLRAVREQWLSKARVFALAALAFLVLANASKGVEPKYLQERPPTYHAFIFGNDAYEALPEIKSAARDFEKMREYFANAKYRIWDMDGAGKFKSVDQFYKYMKDALTQIQPGDVVVLYYSGHGFHYGNQDWLVPLDYPAGTVDQQLLFKHAVGVDDVIAGLAKRRIDYAVAIIDACRTQPPFQFRTPGGTFLNGEPRLPAFSYTGPSLTAWSIGVPTYAGGTAIGTDSPDEMSVYSGIFLEALRKKPRISELQPELAVAVLRLASEGRIAPNEIAPRFFSSRDFTFDASPDPTLVAGQKQEWLTAITEPSRSIVSAFMVRNPGSAFSSAGWKYIDDHAGEPEDAGGSSLTSADAIDYAFHEAQLTGKMVAIATSGFDVNFPRNTIGLPAVDRDLLQNAIAYVDKPGEIGDAYTARYEAKGSKQNFDIDIIGAAGALAVNTGQTSRPVPDVTALPTFTFGRSSSIQINRTFFDDNSGKLYAEIAPGQEAVGPPSSSVWTDFNYRGGKQPSFNNLNRALREVIIDGPQLADHSIAKITEDVRRSSKDILWVSIAVEYRPPDLSEYQNRKAKAETDQAAAAIDRELDNTVRTDRLALAEARLRAQDARIQLIDAGIDGKRITTVGVDAGQSLGNRVRLRFFGSR</sequence>
<dbReference type="InterPro" id="IPR011600">
    <property type="entry name" value="Pept_C14_caspase"/>
</dbReference>
<keyword evidence="2" id="KW-0614">Plasmid</keyword>
<dbReference type="AlphaFoldDB" id="C6B8N4"/>
<dbReference type="PANTHER" id="PTHR22576">
    <property type="entry name" value="MUCOSA ASSOCIATED LYMPHOID TISSUE LYMPHOMA TRANSLOCATION PROTEIN 1/PARACASPASE"/>
    <property type="match status" value="1"/>
</dbReference>
<dbReference type="HOGENOM" id="CLU_420259_0_0_5"/>
<evidence type="ECO:0000313" key="3">
    <source>
        <dbReference type="Proteomes" id="UP000002256"/>
    </source>
</evidence>
<geneLocation type="plasmid" evidence="2 3">
    <name>pR132503</name>
</geneLocation>
<dbReference type="SUPFAM" id="SSF52129">
    <property type="entry name" value="Caspase-like"/>
    <property type="match status" value="1"/>
</dbReference>
<dbReference type="EMBL" id="CP001625">
    <property type="protein sequence ID" value="ACS60272.1"/>
    <property type="molecule type" value="Genomic_DNA"/>
</dbReference>
<accession>C6B8N4</accession>